<dbReference type="PANTHER" id="PTHR38042">
    <property type="entry name" value="UROPORPHYRINOGEN-III SYNTHASE, CHLOROPLASTIC"/>
    <property type="match status" value="1"/>
</dbReference>
<evidence type="ECO:0000256" key="3">
    <source>
        <dbReference type="ARBA" id="ARBA00013109"/>
    </source>
</evidence>
<protein>
    <recommendedName>
        <fullName evidence="7 9">Uroporphyrinogen-III synthase</fullName>
        <ecNumber evidence="3 9">4.2.1.75</ecNumber>
    </recommendedName>
</protein>
<name>A0A7Z8NNY5_9CELL</name>
<evidence type="ECO:0000256" key="9">
    <source>
        <dbReference type="RuleBase" id="RU366031"/>
    </source>
</evidence>
<evidence type="ECO:0000256" key="1">
    <source>
        <dbReference type="ARBA" id="ARBA00004772"/>
    </source>
</evidence>
<feature type="compositionally biased region" description="Low complexity" evidence="10">
    <location>
        <begin position="280"/>
        <end position="302"/>
    </location>
</feature>
<comment type="catalytic activity">
    <reaction evidence="8 9">
        <text>hydroxymethylbilane = uroporphyrinogen III + H2O</text>
        <dbReference type="Rhea" id="RHEA:18965"/>
        <dbReference type="ChEBI" id="CHEBI:15377"/>
        <dbReference type="ChEBI" id="CHEBI:57308"/>
        <dbReference type="ChEBI" id="CHEBI:57845"/>
        <dbReference type="EC" id="4.2.1.75"/>
    </reaction>
</comment>
<feature type="domain" description="Tetrapyrrole biosynthesis uroporphyrinogen III synthase" evidence="11">
    <location>
        <begin position="36"/>
        <end position="263"/>
    </location>
</feature>
<evidence type="ECO:0000256" key="10">
    <source>
        <dbReference type="SAM" id="MobiDB-lite"/>
    </source>
</evidence>
<evidence type="ECO:0000256" key="7">
    <source>
        <dbReference type="ARBA" id="ARBA00040167"/>
    </source>
</evidence>
<feature type="region of interest" description="Disordered" evidence="10">
    <location>
        <begin position="267"/>
        <end position="315"/>
    </location>
</feature>
<dbReference type="PANTHER" id="PTHR38042:SF1">
    <property type="entry name" value="UROPORPHYRINOGEN-III SYNTHASE, CHLOROPLASTIC"/>
    <property type="match status" value="1"/>
</dbReference>
<dbReference type="CDD" id="cd06578">
    <property type="entry name" value="HemD"/>
    <property type="match status" value="1"/>
</dbReference>
<dbReference type="InterPro" id="IPR039793">
    <property type="entry name" value="UROS/Hem4"/>
</dbReference>
<dbReference type="AlphaFoldDB" id="A0A7Z8NNY5"/>
<proteinExistence type="inferred from homology"/>
<dbReference type="EMBL" id="SZYE01000357">
    <property type="protein sequence ID" value="TKR21842.1"/>
    <property type="molecule type" value="Genomic_DNA"/>
</dbReference>
<evidence type="ECO:0000313" key="13">
    <source>
        <dbReference type="Proteomes" id="UP000308121"/>
    </source>
</evidence>
<comment type="similarity">
    <text evidence="2 9">Belongs to the uroporphyrinogen-III synthase family.</text>
</comment>
<dbReference type="Gene3D" id="3.40.50.10090">
    <property type="match status" value="2"/>
</dbReference>
<dbReference type="GO" id="GO:0006782">
    <property type="term" value="P:protoporphyrinogen IX biosynthetic process"/>
    <property type="evidence" value="ECO:0007669"/>
    <property type="project" value="UniProtKB-UniRule"/>
</dbReference>
<sequence length="315" mass="31185">MTGLPADGAPTTVPAGPLGGRTVLVPRATEGLDPLVIALHAAGADPLVVPLIQTVPPFDPTELDDALLALEVGYYGWVAVTSAAAVPVLEDRAEETGHTLAALLDGVRVAAVGGSTARALREAGVRVDLVPTGRSSALALLAAWPPAGEEPARVLLPLGDLAAPTMAEGLAARGWPVDVVVTYRTVPGPAPEPEVRAAYAAGRVGAVLLTSGSTARNLLSMLGAPPAGTLVCCIGESTAAEARRSGLTVHAVADDQTPGGLVAALARAAAAEHRGDDAQDAGAPADESPAAAHPAAPGDTPAAAPPAAHPDGEHA</sequence>
<dbReference type="Proteomes" id="UP000308121">
    <property type="component" value="Unassembled WGS sequence"/>
</dbReference>
<gene>
    <name evidence="12" type="ORF">FA014_19620</name>
</gene>
<comment type="pathway">
    <text evidence="1 9">Porphyrin-containing compound metabolism; protoporphyrin-IX biosynthesis; coproporphyrinogen-III from 5-aminolevulinate: step 3/4.</text>
</comment>
<dbReference type="SUPFAM" id="SSF69618">
    <property type="entry name" value="HemD-like"/>
    <property type="match status" value="1"/>
</dbReference>
<evidence type="ECO:0000313" key="12">
    <source>
        <dbReference type="EMBL" id="TKR21842.1"/>
    </source>
</evidence>
<feature type="region of interest" description="Disordered" evidence="10">
    <location>
        <begin position="1"/>
        <end position="20"/>
    </location>
</feature>
<organism evidence="12 13">
    <name type="scientific">Cellulomonas hominis</name>
    <dbReference type="NCBI Taxonomy" id="156981"/>
    <lineage>
        <taxon>Bacteria</taxon>
        <taxon>Bacillati</taxon>
        <taxon>Actinomycetota</taxon>
        <taxon>Actinomycetes</taxon>
        <taxon>Micrococcales</taxon>
        <taxon>Cellulomonadaceae</taxon>
        <taxon>Cellulomonas</taxon>
    </lineage>
</organism>
<evidence type="ECO:0000256" key="4">
    <source>
        <dbReference type="ARBA" id="ARBA00023239"/>
    </source>
</evidence>
<dbReference type="UniPathway" id="UPA00251">
    <property type="reaction ID" value="UER00320"/>
</dbReference>
<comment type="function">
    <text evidence="6 9">Catalyzes cyclization of the linear tetrapyrrole, hydroxymethylbilane, to the macrocyclic uroporphyrinogen III.</text>
</comment>
<accession>A0A7Z8NNY5</accession>
<dbReference type="InterPro" id="IPR036108">
    <property type="entry name" value="4pyrrol_syn_uPrphyn_synt_sf"/>
</dbReference>
<evidence type="ECO:0000256" key="6">
    <source>
        <dbReference type="ARBA" id="ARBA00037589"/>
    </source>
</evidence>
<dbReference type="GO" id="GO:0006780">
    <property type="term" value="P:uroporphyrinogen III biosynthetic process"/>
    <property type="evidence" value="ECO:0007669"/>
    <property type="project" value="UniProtKB-UniRule"/>
</dbReference>
<evidence type="ECO:0000256" key="2">
    <source>
        <dbReference type="ARBA" id="ARBA00008133"/>
    </source>
</evidence>
<comment type="caution">
    <text evidence="12">The sequence shown here is derived from an EMBL/GenBank/DDBJ whole genome shotgun (WGS) entry which is preliminary data.</text>
</comment>
<dbReference type="Pfam" id="PF02602">
    <property type="entry name" value="HEM4"/>
    <property type="match status" value="1"/>
</dbReference>
<dbReference type="RefSeq" id="WP_154731260.1">
    <property type="nucleotide sequence ID" value="NZ_SZYE01000357.1"/>
</dbReference>
<dbReference type="EC" id="4.2.1.75" evidence="3 9"/>
<dbReference type="GO" id="GO:0004852">
    <property type="term" value="F:uroporphyrinogen-III synthase activity"/>
    <property type="evidence" value="ECO:0007669"/>
    <property type="project" value="UniProtKB-UniRule"/>
</dbReference>
<evidence type="ECO:0000256" key="5">
    <source>
        <dbReference type="ARBA" id="ARBA00023244"/>
    </source>
</evidence>
<dbReference type="OrthoDB" id="9815856at2"/>
<evidence type="ECO:0000259" key="11">
    <source>
        <dbReference type="Pfam" id="PF02602"/>
    </source>
</evidence>
<reference evidence="12 13" key="1">
    <citation type="submission" date="2019-05" db="EMBL/GenBank/DDBJ databases">
        <title>Genome sequence of Cellulomonas hominis strain CS1.</title>
        <authorList>
            <person name="Belmont J."/>
            <person name="Maclea K.S."/>
        </authorList>
    </citation>
    <scope>NUCLEOTIDE SEQUENCE [LARGE SCALE GENOMIC DNA]</scope>
    <source>
        <strain evidence="12 13">CS1</strain>
    </source>
</reference>
<evidence type="ECO:0000256" key="8">
    <source>
        <dbReference type="ARBA" id="ARBA00048617"/>
    </source>
</evidence>
<dbReference type="InterPro" id="IPR003754">
    <property type="entry name" value="4pyrrol_synth_uPrphyn_synth"/>
</dbReference>
<keyword evidence="5 9" id="KW-0627">Porphyrin biosynthesis</keyword>
<keyword evidence="4 9" id="KW-0456">Lyase</keyword>